<reference evidence="2 3" key="1">
    <citation type="submission" date="2018-06" db="EMBL/GenBank/DDBJ databases">
        <title>Genomic Encyclopedia of Type Strains, Phase IV (KMG-IV): sequencing the most valuable type-strain genomes for metagenomic binning, comparative biology and taxonomic classification.</title>
        <authorList>
            <person name="Goeker M."/>
        </authorList>
    </citation>
    <scope>NUCLEOTIDE SEQUENCE [LARGE SCALE GENOMIC DNA]</scope>
    <source>
        <strain evidence="2 3">DSM 45479</strain>
    </source>
</reference>
<organism evidence="2 3">
    <name type="scientific">Lentzea atacamensis</name>
    <dbReference type="NCBI Taxonomy" id="531938"/>
    <lineage>
        <taxon>Bacteria</taxon>
        <taxon>Bacillati</taxon>
        <taxon>Actinomycetota</taxon>
        <taxon>Actinomycetes</taxon>
        <taxon>Pseudonocardiales</taxon>
        <taxon>Pseudonocardiaceae</taxon>
        <taxon>Lentzea</taxon>
    </lineage>
</organism>
<name>A0ABX9DW31_9PSEU</name>
<accession>A0ABX9DW31</accession>
<dbReference type="Proteomes" id="UP000248714">
    <property type="component" value="Unassembled WGS sequence"/>
</dbReference>
<gene>
    <name evidence="2" type="ORF">C8D87_12113</name>
</gene>
<feature type="region of interest" description="Disordered" evidence="1">
    <location>
        <begin position="104"/>
        <end position="124"/>
    </location>
</feature>
<sequence>MAGHVHTKSTGNARRTAGGKLRQVREPIPPEQRAAAKRTKQHQGARAAMLKRLNAARGVLEQLDIAREYVMSGVAKYDNDPAIAAAVKLLIAVGDQIFTEGTPVTPAAKQRRRAAAQKHREQRRVKRVLLAEGQAAVRRKQTTARTA</sequence>
<evidence type="ECO:0000256" key="1">
    <source>
        <dbReference type="SAM" id="MobiDB-lite"/>
    </source>
</evidence>
<feature type="region of interest" description="Disordered" evidence="1">
    <location>
        <begin position="1"/>
        <end position="43"/>
    </location>
</feature>
<comment type="caution">
    <text evidence="2">The sequence shown here is derived from an EMBL/GenBank/DDBJ whole genome shotgun (WGS) entry which is preliminary data.</text>
</comment>
<evidence type="ECO:0000313" key="2">
    <source>
        <dbReference type="EMBL" id="RAS57830.1"/>
    </source>
</evidence>
<feature type="compositionally biased region" description="Basic residues" evidence="1">
    <location>
        <begin position="109"/>
        <end position="124"/>
    </location>
</feature>
<keyword evidence="3" id="KW-1185">Reference proteome</keyword>
<dbReference type="EMBL" id="QLTT01000021">
    <property type="protein sequence ID" value="RAS57830.1"/>
    <property type="molecule type" value="Genomic_DNA"/>
</dbReference>
<dbReference type="RefSeq" id="WP_146772112.1">
    <property type="nucleotide sequence ID" value="NZ_QLTT01000021.1"/>
</dbReference>
<evidence type="ECO:0000313" key="3">
    <source>
        <dbReference type="Proteomes" id="UP000248714"/>
    </source>
</evidence>
<protein>
    <submittedName>
        <fullName evidence="2">Uncharacterized protein</fullName>
    </submittedName>
</protein>
<proteinExistence type="predicted"/>